<gene>
    <name evidence="1" type="ORF">QFC20_005219</name>
</gene>
<reference evidence="1" key="1">
    <citation type="submission" date="2023-04" db="EMBL/GenBank/DDBJ databases">
        <title>Draft Genome sequencing of Naganishia species isolated from polar environments using Oxford Nanopore Technology.</title>
        <authorList>
            <person name="Leo P."/>
            <person name="Venkateswaran K."/>
        </authorList>
    </citation>
    <scope>NUCLEOTIDE SEQUENCE</scope>
    <source>
        <strain evidence="1">MNA-CCFEE 5262</strain>
    </source>
</reference>
<sequence length="530" mass="59812">MSNDMVPCLAPALCGLVKRQQRLSEIIARPGLIQVERTFRDTSNQQTSSTNPNGAEPHDDTQIIAWVMDNRCRIRVFFDNQATDRIENATGERVTSYLRSLVYLRSYKFVILPPNPSPSSKKDYHTSRHRHNPELVLYAYDWQKYIGSRDDPLYHEEATYLLSDFTQFSVDGDHGRVPRGYGTPADETIWRKQENEALAFLRSQWEELIRLNGKASTPPVTKAPTHPAMETPNRQVIRSMLHAGMNGDQRQVFKGIRVFGINPLEELDLAEIQKVLLLSGVKVIPEEESMQSPVPPIEQPVKPKLRRKACRKSTGRRPPRSSKSPITDPVAAPSPPPATQPLMTQMALRDQPLGLVTSRRRDQAVSRKRKRRVVEFFSSTSPEPQSNVDRNQHHESQSTKATGEGRLKTGKVSVGRDDVHSSPQRSPPLTGLVTQLPVSSMDGEEESPPSEPLLTTQQVIKPEDDMQVDSSPTEDDRQNVQDMAVGFNAVNPLHDAHPHIMQHPWELDEDEDGLDEADFILEPLLVRRSL</sequence>
<name>A0ACC2VQX4_9TREE</name>
<evidence type="ECO:0000313" key="2">
    <source>
        <dbReference type="Proteomes" id="UP001230649"/>
    </source>
</evidence>
<accession>A0ACC2VQX4</accession>
<protein>
    <submittedName>
        <fullName evidence="1">Uncharacterized protein</fullName>
    </submittedName>
</protein>
<organism evidence="1 2">
    <name type="scientific">Naganishia adeliensis</name>
    <dbReference type="NCBI Taxonomy" id="92952"/>
    <lineage>
        <taxon>Eukaryota</taxon>
        <taxon>Fungi</taxon>
        <taxon>Dikarya</taxon>
        <taxon>Basidiomycota</taxon>
        <taxon>Agaricomycotina</taxon>
        <taxon>Tremellomycetes</taxon>
        <taxon>Filobasidiales</taxon>
        <taxon>Filobasidiaceae</taxon>
        <taxon>Naganishia</taxon>
    </lineage>
</organism>
<keyword evidence="2" id="KW-1185">Reference proteome</keyword>
<proteinExistence type="predicted"/>
<dbReference type="EMBL" id="JASBWS010000069">
    <property type="protein sequence ID" value="KAJ9101526.1"/>
    <property type="molecule type" value="Genomic_DNA"/>
</dbReference>
<dbReference type="Proteomes" id="UP001230649">
    <property type="component" value="Unassembled WGS sequence"/>
</dbReference>
<evidence type="ECO:0000313" key="1">
    <source>
        <dbReference type="EMBL" id="KAJ9101526.1"/>
    </source>
</evidence>
<comment type="caution">
    <text evidence="1">The sequence shown here is derived from an EMBL/GenBank/DDBJ whole genome shotgun (WGS) entry which is preliminary data.</text>
</comment>